<dbReference type="AlphaFoldDB" id="A0A0H5DRE1"/>
<protein>
    <recommendedName>
        <fullName evidence="4">Phosphoribosyl-ATP pyrophosphohydrolase</fullName>
    </recommendedName>
</protein>
<accession>A0A0H5DRE1</accession>
<dbReference type="RefSeq" id="WP_098038089.1">
    <property type="nucleotide sequence ID" value="NZ_CWGJ01000011.1"/>
</dbReference>
<dbReference type="SUPFAM" id="SSF101386">
    <property type="entry name" value="all-alpha NTP pyrophosphatases"/>
    <property type="match status" value="1"/>
</dbReference>
<sequence>MAIKRFKVEKLIRDYLPDIMRNKGILVHERVMEQEEFIAKLKDKLQEEAAEVKHAKNVNELTEELADMLEVIHSLSKATGIPLERLEKARYAKKQEKGGFDRKIYNSYVDVEETNPSIEYFLKKGEHYPLMESLLTQEI</sequence>
<dbReference type="EMBL" id="CWGJ01000011">
    <property type="protein sequence ID" value="CRX38244.1"/>
    <property type="molecule type" value="Genomic_DNA"/>
</dbReference>
<dbReference type="InterPro" id="IPR038735">
    <property type="entry name" value="MSMEG_1276-like_NTP-PPase_dom"/>
</dbReference>
<feature type="coiled-coil region" evidence="1">
    <location>
        <begin position="31"/>
        <end position="78"/>
    </location>
</feature>
<evidence type="ECO:0000256" key="1">
    <source>
        <dbReference type="SAM" id="Coils"/>
    </source>
</evidence>
<proteinExistence type="predicted"/>
<evidence type="ECO:0008006" key="4">
    <source>
        <dbReference type="Google" id="ProtNLM"/>
    </source>
</evidence>
<reference evidence="3" key="1">
    <citation type="submission" date="2015-06" db="EMBL/GenBank/DDBJ databases">
        <authorList>
            <person name="Bertelli C."/>
        </authorList>
    </citation>
    <scope>NUCLEOTIDE SEQUENCE [LARGE SCALE GENOMIC DNA]</scope>
    <source>
        <strain evidence="3">CRIB-30</strain>
    </source>
</reference>
<dbReference type="InterPro" id="IPR021130">
    <property type="entry name" value="PRib-ATP_PPHydrolase-like"/>
</dbReference>
<evidence type="ECO:0000313" key="3">
    <source>
        <dbReference type="Proteomes" id="UP000220251"/>
    </source>
</evidence>
<dbReference type="CDD" id="cd11532">
    <property type="entry name" value="NTP-PPase_COG4997"/>
    <property type="match status" value="1"/>
</dbReference>
<dbReference type="Proteomes" id="UP000220251">
    <property type="component" value="Unassembled WGS sequence"/>
</dbReference>
<name>A0A0H5DRE1_9BACT</name>
<keyword evidence="1" id="KW-0175">Coiled coil</keyword>
<keyword evidence="3" id="KW-1185">Reference proteome</keyword>
<organism evidence="2 3">
    <name type="scientific">Estrella lausannensis</name>
    <dbReference type="NCBI Taxonomy" id="483423"/>
    <lineage>
        <taxon>Bacteria</taxon>
        <taxon>Pseudomonadati</taxon>
        <taxon>Chlamydiota</taxon>
        <taxon>Chlamydiia</taxon>
        <taxon>Parachlamydiales</taxon>
        <taxon>Candidatus Criblamydiaceae</taxon>
        <taxon>Estrella</taxon>
    </lineage>
</organism>
<gene>
    <name evidence="2" type="ORF">ELAC_0895</name>
</gene>
<evidence type="ECO:0000313" key="2">
    <source>
        <dbReference type="EMBL" id="CRX38244.1"/>
    </source>
</evidence>
<dbReference type="OrthoDB" id="8480947at2"/>
<dbReference type="Pfam" id="PF01503">
    <property type="entry name" value="PRA-PH"/>
    <property type="match status" value="1"/>
</dbReference>